<sequence>MSVYTTIDRDELQAFLDSYQVGQLVRYRGISAGVVNTNYFVTTDQGEFVLTIFEQTEAEELPYFLNLTNFLHAGGLRCGWPLKRADGSLFACFSEKHGKPAQLAVRLPGEVLEKTLFSHCRIIGAELAKMHLLCADYPDHRDNEMGHSWRMQAAGEMMSALPEKDQQLLKDELVFQQAIDWQSLPRGVVHGDLFRDNALFDGDELSGMLDFFFACDDVLVFDIAITALDWCRDSLTSFNRDKLEALLEGYQSQRSLSEAEKQALPAMQRAAALRFWLSRLTDVLNPRDGELTELKDPTQMRDLLLDARP</sequence>
<dbReference type="CDD" id="cd05153">
    <property type="entry name" value="HomoserineK_II"/>
    <property type="match status" value="1"/>
</dbReference>
<proteinExistence type="inferred from homology"/>
<dbReference type="Proteomes" id="UP000244906">
    <property type="component" value="Unassembled WGS sequence"/>
</dbReference>
<evidence type="ECO:0000313" key="11">
    <source>
        <dbReference type="EMBL" id="PVZ70665.1"/>
    </source>
</evidence>
<reference evidence="11 12" key="1">
    <citation type="submission" date="2018-04" db="EMBL/GenBank/DDBJ databases">
        <title>Thalassorhabdus spongiae gen. nov., sp. nov., isolated from a marine sponge in South-West Iceland.</title>
        <authorList>
            <person name="Knobloch S."/>
            <person name="Daussin A."/>
            <person name="Johannsson R."/>
            <person name="Marteinsson V.T."/>
        </authorList>
    </citation>
    <scope>NUCLEOTIDE SEQUENCE [LARGE SCALE GENOMIC DNA]</scope>
    <source>
        <strain evidence="11 12">Hp12</strain>
    </source>
</reference>
<dbReference type="GO" id="GO:0009088">
    <property type="term" value="P:threonine biosynthetic process"/>
    <property type="evidence" value="ECO:0007669"/>
    <property type="project" value="UniProtKB-UniRule"/>
</dbReference>
<comment type="catalytic activity">
    <reaction evidence="8">
        <text>L-homoserine + ATP = O-phospho-L-homoserine + ADP + H(+)</text>
        <dbReference type="Rhea" id="RHEA:13985"/>
        <dbReference type="ChEBI" id="CHEBI:15378"/>
        <dbReference type="ChEBI" id="CHEBI:30616"/>
        <dbReference type="ChEBI" id="CHEBI:57476"/>
        <dbReference type="ChEBI" id="CHEBI:57590"/>
        <dbReference type="ChEBI" id="CHEBI:456216"/>
        <dbReference type="EC" id="2.7.1.39"/>
    </reaction>
</comment>
<dbReference type="RefSeq" id="WP_116686735.1">
    <property type="nucleotide sequence ID" value="NZ_CAWNYD010000002.1"/>
</dbReference>
<dbReference type="Gene3D" id="3.90.1200.10">
    <property type="match status" value="1"/>
</dbReference>
<comment type="similarity">
    <text evidence="7 8">Belongs to the pseudomonas-type ThrB family.</text>
</comment>
<dbReference type="InterPro" id="IPR011009">
    <property type="entry name" value="Kinase-like_dom_sf"/>
</dbReference>
<dbReference type="PANTHER" id="PTHR21064:SF6">
    <property type="entry name" value="AMINOGLYCOSIDE PHOSPHOTRANSFERASE DOMAIN-CONTAINING PROTEIN"/>
    <property type="match status" value="1"/>
</dbReference>
<evidence type="ECO:0000256" key="1">
    <source>
        <dbReference type="ARBA" id="ARBA00022605"/>
    </source>
</evidence>
<dbReference type="Pfam" id="PF01636">
    <property type="entry name" value="APH"/>
    <property type="match status" value="1"/>
</dbReference>
<evidence type="ECO:0000256" key="2">
    <source>
        <dbReference type="ARBA" id="ARBA00022679"/>
    </source>
</evidence>
<evidence type="ECO:0000256" key="5">
    <source>
        <dbReference type="ARBA" id="ARBA00022777"/>
    </source>
</evidence>
<gene>
    <name evidence="8" type="primary">thrB</name>
    <name evidence="11" type="ORF">DC094_08810</name>
</gene>
<evidence type="ECO:0000256" key="6">
    <source>
        <dbReference type="ARBA" id="ARBA00022840"/>
    </source>
</evidence>
<keyword evidence="1 8" id="KW-0028">Amino-acid biosynthesis</keyword>
<dbReference type="NCBIfam" id="TIGR00938">
    <property type="entry name" value="thrB_alt"/>
    <property type="match status" value="1"/>
</dbReference>
<accession>A0A2V1GW78</accession>
<evidence type="ECO:0000313" key="12">
    <source>
        <dbReference type="Proteomes" id="UP000244906"/>
    </source>
</evidence>
<dbReference type="HAMAP" id="MF_00301">
    <property type="entry name" value="Homoser_kinase_2"/>
    <property type="match status" value="1"/>
</dbReference>
<keyword evidence="6 8" id="KW-0067">ATP-binding</keyword>
<dbReference type="InterPro" id="IPR005280">
    <property type="entry name" value="Homoserine_kinase_II"/>
</dbReference>
<organism evidence="11 12">
    <name type="scientific">Pelagibaculum spongiae</name>
    <dbReference type="NCBI Taxonomy" id="2080658"/>
    <lineage>
        <taxon>Bacteria</taxon>
        <taxon>Pseudomonadati</taxon>
        <taxon>Pseudomonadota</taxon>
        <taxon>Gammaproteobacteria</taxon>
        <taxon>Oceanospirillales</taxon>
        <taxon>Pelagibaculum</taxon>
    </lineage>
</organism>
<feature type="domain" description="Aminoglycoside phosphotransferase" evidence="10">
    <location>
        <begin position="27"/>
        <end position="252"/>
    </location>
</feature>
<dbReference type="InterPro" id="IPR002575">
    <property type="entry name" value="Aminoglycoside_PTrfase"/>
</dbReference>
<evidence type="ECO:0000256" key="3">
    <source>
        <dbReference type="ARBA" id="ARBA00022697"/>
    </source>
</evidence>
<dbReference type="EMBL" id="QDDL01000002">
    <property type="protein sequence ID" value="PVZ70665.1"/>
    <property type="molecule type" value="Genomic_DNA"/>
</dbReference>
<evidence type="ECO:0000256" key="4">
    <source>
        <dbReference type="ARBA" id="ARBA00022741"/>
    </source>
</evidence>
<dbReference type="UniPathway" id="UPA00050">
    <property type="reaction ID" value="UER00064"/>
</dbReference>
<comment type="pathway">
    <text evidence="8">Amino-acid biosynthesis; L-threonine biosynthesis; L-threonine from L-aspartate: step 4/5.</text>
</comment>
<dbReference type="PANTHER" id="PTHR21064">
    <property type="entry name" value="AMINOGLYCOSIDE PHOSPHOTRANSFERASE DOMAIN-CONTAINING PROTEIN-RELATED"/>
    <property type="match status" value="1"/>
</dbReference>
<name>A0A2V1GW78_9GAMM</name>
<keyword evidence="12" id="KW-1185">Reference proteome</keyword>
<evidence type="ECO:0000256" key="8">
    <source>
        <dbReference type="HAMAP-Rule" id="MF_00301"/>
    </source>
</evidence>
<dbReference type="GO" id="GO:0004413">
    <property type="term" value="F:homoserine kinase activity"/>
    <property type="evidence" value="ECO:0007669"/>
    <property type="project" value="UniProtKB-UniRule"/>
</dbReference>
<dbReference type="InterPro" id="IPR050249">
    <property type="entry name" value="Pseudomonas-type_ThrB"/>
</dbReference>
<evidence type="ECO:0000256" key="9">
    <source>
        <dbReference type="NCBIfam" id="TIGR00938"/>
    </source>
</evidence>
<dbReference type="OrthoDB" id="9777460at2"/>
<protein>
    <recommendedName>
        <fullName evidence="8 9">Homoserine kinase</fullName>
        <shortName evidence="8">HK</shortName>
        <shortName evidence="8">HSK</shortName>
        <ecNumber evidence="8 9">2.7.1.39</ecNumber>
    </recommendedName>
</protein>
<keyword evidence="3 8" id="KW-0791">Threonine biosynthesis</keyword>
<dbReference type="SUPFAM" id="SSF56112">
    <property type="entry name" value="Protein kinase-like (PK-like)"/>
    <property type="match status" value="1"/>
</dbReference>
<dbReference type="NCBIfam" id="NF003558">
    <property type="entry name" value="PRK05231.1"/>
    <property type="match status" value="1"/>
</dbReference>
<keyword evidence="4 8" id="KW-0547">Nucleotide-binding</keyword>
<keyword evidence="2 8" id="KW-0808">Transferase</keyword>
<evidence type="ECO:0000259" key="10">
    <source>
        <dbReference type="Pfam" id="PF01636"/>
    </source>
</evidence>
<keyword evidence="5 8" id="KW-0418">Kinase</keyword>
<comment type="caution">
    <text evidence="11">The sequence shown here is derived from an EMBL/GenBank/DDBJ whole genome shotgun (WGS) entry which is preliminary data.</text>
</comment>
<evidence type="ECO:0000256" key="7">
    <source>
        <dbReference type="ARBA" id="ARBA00038240"/>
    </source>
</evidence>
<dbReference type="AlphaFoldDB" id="A0A2V1GW78"/>
<dbReference type="Gene3D" id="3.30.200.20">
    <property type="entry name" value="Phosphorylase Kinase, domain 1"/>
    <property type="match status" value="1"/>
</dbReference>
<dbReference type="GO" id="GO:0005524">
    <property type="term" value="F:ATP binding"/>
    <property type="evidence" value="ECO:0007669"/>
    <property type="project" value="UniProtKB-KW"/>
</dbReference>
<dbReference type="EC" id="2.7.1.39" evidence="8 9"/>